<dbReference type="GO" id="GO:0003964">
    <property type="term" value="F:RNA-directed DNA polymerase activity"/>
    <property type="evidence" value="ECO:0007669"/>
    <property type="project" value="UniProtKB-KW"/>
</dbReference>
<evidence type="ECO:0000313" key="1">
    <source>
        <dbReference type="EMBL" id="RNA43795.1"/>
    </source>
</evidence>
<protein>
    <submittedName>
        <fullName evidence="1">RNA-directed DNA polymerase from mobile element jockey-like</fullName>
    </submittedName>
</protein>
<dbReference type="OrthoDB" id="426210at2759"/>
<dbReference type="EMBL" id="REGN01000175">
    <property type="protein sequence ID" value="RNA43795.1"/>
    <property type="molecule type" value="Genomic_DNA"/>
</dbReference>
<keyword evidence="1" id="KW-0808">Transferase</keyword>
<dbReference type="STRING" id="10195.A0A3M7T730"/>
<gene>
    <name evidence="1" type="ORF">BpHYR1_014731</name>
</gene>
<name>A0A3M7T730_BRAPC</name>
<accession>A0A3M7T730</accession>
<dbReference type="Proteomes" id="UP000276133">
    <property type="component" value="Unassembled WGS sequence"/>
</dbReference>
<dbReference type="AlphaFoldDB" id="A0A3M7T730"/>
<reference evidence="1 2" key="1">
    <citation type="journal article" date="2018" name="Sci. Rep.">
        <title>Genomic signatures of local adaptation to the degree of environmental predictability in rotifers.</title>
        <authorList>
            <person name="Franch-Gras L."/>
            <person name="Hahn C."/>
            <person name="Garcia-Roger E.M."/>
            <person name="Carmona M.J."/>
            <person name="Serra M."/>
            <person name="Gomez A."/>
        </authorList>
    </citation>
    <scope>NUCLEOTIDE SEQUENCE [LARGE SCALE GENOMIC DNA]</scope>
    <source>
        <strain evidence="1">HYR1</strain>
    </source>
</reference>
<keyword evidence="1" id="KW-0548">Nucleotidyltransferase</keyword>
<keyword evidence="1" id="KW-0695">RNA-directed DNA polymerase</keyword>
<comment type="caution">
    <text evidence="1">The sequence shown here is derived from an EMBL/GenBank/DDBJ whole genome shotgun (WGS) entry which is preliminary data.</text>
</comment>
<sequence length="192" mass="21693">MDPNTLRIRSTGLEFKYDVNALEKVQERATKTPLSLRNVSYEMKLTKLGLTKLSEKRVRGCLIDLYKLVIGKEKVGLVKNRVNTSEYKGSVGALRGKSIRIQKESFPAKIRNDFAAAVSARYVFFSNGVVPHWNKLPENLVKSKSTTNFKMALDKFNGIGFTAPHSQSVVMGSDTLYISCRSILNKKRQNRF</sequence>
<keyword evidence="2" id="KW-1185">Reference proteome</keyword>
<evidence type="ECO:0000313" key="2">
    <source>
        <dbReference type="Proteomes" id="UP000276133"/>
    </source>
</evidence>
<organism evidence="1 2">
    <name type="scientific">Brachionus plicatilis</name>
    <name type="common">Marine rotifer</name>
    <name type="synonym">Brachionus muelleri</name>
    <dbReference type="NCBI Taxonomy" id="10195"/>
    <lineage>
        <taxon>Eukaryota</taxon>
        <taxon>Metazoa</taxon>
        <taxon>Spiralia</taxon>
        <taxon>Gnathifera</taxon>
        <taxon>Rotifera</taxon>
        <taxon>Eurotatoria</taxon>
        <taxon>Monogononta</taxon>
        <taxon>Pseudotrocha</taxon>
        <taxon>Ploima</taxon>
        <taxon>Brachionidae</taxon>
        <taxon>Brachionus</taxon>
    </lineage>
</organism>
<proteinExistence type="predicted"/>